<keyword evidence="1" id="KW-0812">Transmembrane</keyword>
<feature type="transmembrane region" description="Helical" evidence="1">
    <location>
        <begin position="12"/>
        <end position="29"/>
    </location>
</feature>
<proteinExistence type="predicted"/>
<dbReference type="EMBL" id="CP132942">
    <property type="protein sequence ID" value="XCB33498.1"/>
    <property type="molecule type" value="Genomic_DNA"/>
</dbReference>
<evidence type="ECO:0000313" key="2">
    <source>
        <dbReference type="EMBL" id="XCB33498.1"/>
    </source>
</evidence>
<dbReference type="RefSeq" id="WP_353064336.1">
    <property type="nucleotide sequence ID" value="NZ_CP132942.1"/>
</dbReference>
<reference evidence="2" key="2">
    <citation type="journal article" date="2024" name="Environ. Microbiol.">
        <title>Genome analysis and description of Tunturibacter gen. nov. expands the diversity of Terriglobia in tundra soils.</title>
        <authorList>
            <person name="Messyasz A."/>
            <person name="Mannisto M.K."/>
            <person name="Kerkhof L.J."/>
            <person name="Haggblom M.M."/>
        </authorList>
    </citation>
    <scope>NUCLEOTIDE SEQUENCE</scope>
    <source>
        <strain evidence="2">X5P6</strain>
    </source>
</reference>
<protein>
    <recommendedName>
        <fullName evidence="3">Secreted protein</fullName>
    </recommendedName>
</protein>
<gene>
    <name evidence="2" type="ORF">RBB77_01055</name>
</gene>
<evidence type="ECO:0008006" key="3">
    <source>
        <dbReference type="Google" id="ProtNLM"/>
    </source>
</evidence>
<sequence>MDPRALDPKVLVAIVAVVVLLVIAAVVLYNRRNSSARLKEKFGPEYDRVVRQQGDPRLAESVLVERERRVSALKLRELPTADRDRYLHQWTFVQKQFVDDPRGAVNEADRLVTDVMNSRGYPMSEFDRRAEDISVHYPTTVGNYRTAHDIVLRHAKGQSTTEDLRRAMVHFRSLFDELLGVTAATHKEVA</sequence>
<organism evidence="2">
    <name type="scientific">Tunturiibacter psychrotolerans</name>
    <dbReference type="NCBI Taxonomy" id="3069686"/>
    <lineage>
        <taxon>Bacteria</taxon>
        <taxon>Pseudomonadati</taxon>
        <taxon>Acidobacteriota</taxon>
        <taxon>Terriglobia</taxon>
        <taxon>Terriglobales</taxon>
        <taxon>Acidobacteriaceae</taxon>
        <taxon>Tunturiibacter</taxon>
    </lineage>
</organism>
<keyword evidence="1" id="KW-0472">Membrane</keyword>
<dbReference type="AlphaFoldDB" id="A0AAU7ZR64"/>
<name>A0AAU7ZR64_9BACT</name>
<dbReference type="KEGG" id="tpsc:RBB77_01055"/>
<reference evidence="2" key="1">
    <citation type="submission" date="2023-08" db="EMBL/GenBank/DDBJ databases">
        <authorList>
            <person name="Messyasz A."/>
            <person name="Mannisto M.K."/>
            <person name="Kerkhof L.J."/>
            <person name="Haggblom M."/>
        </authorList>
    </citation>
    <scope>NUCLEOTIDE SEQUENCE</scope>
    <source>
        <strain evidence="2">X5P6</strain>
    </source>
</reference>
<accession>A0AAU7ZR64</accession>
<keyword evidence="1" id="KW-1133">Transmembrane helix</keyword>
<evidence type="ECO:0000256" key="1">
    <source>
        <dbReference type="SAM" id="Phobius"/>
    </source>
</evidence>